<dbReference type="PANTHER" id="PTHR11638">
    <property type="entry name" value="ATP-DEPENDENT CLP PROTEASE"/>
    <property type="match status" value="1"/>
</dbReference>
<dbReference type="InterPro" id="IPR001270">
    <property type="entry name" value="ClpA/B"/>
</dbReference>
<keyword evidence="1" id="KW-0547">Nucleotide-binding</keyword>
<dbReference type="InterPro" id="IPR050130">
    <property type="entry name" value="ClpA_ClpB"/>
</dbReference>
<dbReference type="AlphaFoldDB" id="A0ABD2QFR8"/>
<organism evidence="5 6">
    <name type="scientific">Cichlidogyrus casuarinus</name>
    <dbReference type="NCBI Taxonomy" id="1844966"/>
    <lineage>
        <taxon>Eukaryota</taxon>
        <taxon>Metazoa</taxon>
        <taxon>Spiralia</taxon>
        <taxon>Lophotrochozoa</taxon>
        <taxon>Platyhelminthes</taxon>
        <taxon>Monogenea</taxon>
        <taxon>Monopisthocotylea</taxon>
        <taxon>Dactylogyridea</taxon>
        <taxon>Ancyrocephalidae</taxon>
        <taxon>Cichlidogyrus</taxon>
    </lineage>
</organism>
<accession>A0ABD2QFR8</accession>
<evidence type="ECO:0000256" key="2">
    <source>
        <dbReference type="ARBA" id="ARBA00022840"/>
    </source>
</evidence>
<name>A0ABD2QFR8_9PLAT</name>
<dbReference type="SMART" id="SM00382">
    <property type="entry name" value="AAA"/>
    <property type="match status" value="1"/>
</dbReference>
<reference evidence="5 6" key="1">
    <citation type="submission" date="2024-11" db="EMBL/GenBank/DDBJ databases">
        <title>Adaptive evolution of stress response genes in parasites aligns with host niche diversity.</title>
        <authorList>
            <person name="Hahn C."/>
            <person name="Resl P."/>
        </authorList>
    </citation>
    <scope>NUCLEOTIDE SEQUENCE [LARGE SCALE GENOMIC DNA]</scope>
    <source>
        <strain evidence="5">EGGRZ-B1_66</strain>
        <tissue evidence="5">Body</tissue>
    </source>
</reference>
<dbReference type="PANTHER" id="PTHR11638:SF93">
    <property type="entry name" value="MITOCHONDRIAL DISAGGREGASE"/>
    <property type="match status" value="1"/>
</dbReference>
<dbReference type="SUPFAM" id="SSF48403">
    <property type="entry name" value="Ankyrin repeat"/>
    <property type="match status" value="1"/>
</dbReference>
<feature type="repeat" description="ANK" evidence="3">
    <location>
        <begin position="22"/>
        <end position="54"/>
    </location>
</feature>
<dbReference type="InterPro" id="IPR027417">
    <property type="entry name" value="P-loop_NTPase"/>
</dbReference>
<sequence>MAIESIRLKEFSEFLNPKSDFTGTTALHYAALMDDMILIKRLLAAGANPLATNSKNHTPKLYAKNHAVLNLLNEAERNELKKLKRKKLDVPIEEIFKKHVIGQKEALKTVAGAIRRMEMGWQNADHPLVFLFLGSSGIGKTELAKQIAAYLHPDEQKAFIRIDMSEYQQKHEVSKLIGSPPGYIGHEQGGQLTQALAAYPDAVVLFDEMEKAHPDVMTILLQLFDEGRLTDGKGRTIACKEAVFIMTSNVGSQAIAEYVRDHRPKDDSNFEISKDFKEGVMRPLLRRHFVRDEFLGRVNEMVYFVPFSQGELKQILSKILHFWKEKALKDHGIKLSWENCAVDLLLEGYDVYFGARSLQYEVERKVVNQLVVAEMKNEIGEGSSVELVAQTGANNKKFLALKITDRSRLKDSEIVHMGDSLASTWTSEKKATS</sequence>
<dbReference type="InterPro" id="IPR002110">
    <property type="entry name" value="Ankyrin_rpt"/>
</dbReference>
<dbReference type="GO" id="GO:0005524">
    <property type="term" value="F:ATP binding"/>
    <property type="evidence" value="ECO:0007669"/>
    <property type="project" value="UniProtKB-KW"/>
</dbReference>
<dbReference type="Pfam" id="PF10431">
    <property type="entry name" value="ClpB_D2-small"/>
    <property type="match status" value="1"/>
</dbReference>
<proteinExistence type="predicted"/>
<dbReference type="InterPro" id="IPR019489">
    <property type="entry name" value="Clp_ATPase_C"/>
</dbReference>
<evidence type="ECO:0000256" key="1">
    <source>
        <dbReference type="ARBA" id="ARBA00022741"/>
    </source>
</evidence>
<keyword evidence="6" id="KW-1185">Reference proteome</keyword>
<comment type="caution">
    <text evidence="5">The sequence shown here is derived from an EMBL/GenBank/DDBJ whole genome shotgun (WGS) entry which is preliminary data.</text>
</comment>
<dbReference type="EMBL" id="JBJKFK010000250">
    <property type="protein sequence ID" value="KAL3318384.1"/>
    <property type="molecule type" value="Genomic_DNA"/>
</dbReference>
<evidence type="ECO:0000256" key="3">
    <source>
        <dbReference type="PROSITE-ProRule" id="PRU00023"/>
    </source>
</evidence>
<evidence type="ECO:0000313" key="5">
    <source>
        <dbReference type="EMBL" id="KAL3318384.1"/>
    </source>
</evidence>
<feature type="domain" description="AAA+ ATPase" evidence="4">
    <location>
        <begin position="126"/>
        <end position="295"/>
    </location>
</feature>
<evidence type="ECO:0000313" key="6">
    <source>
        <dbReference type="Proteomes" id="UP001626550"/>
    </source>
</evidence>
<dbReference type="Proteomes" id="UP001626550">
    <property type="component" value="Unassembled WGS sequence"/>
</dbReference>
<dbReference type="Pfam" id="PF07724">
    <property type="entry name" value="AAA_2"/>
    <property type="match status" value="1"/>
</dbReference>
<protein>
    <recommendedName>
        <fullName evidence="4">AAA+ ATPase domain-containing protein</fullName>
    </recommendedName>
</protein>
<dbReference type="Gene3D" id="3.40.50.300">
    <property type="entry name" value="P-loop containing nucleotide triphosphate hydrolases"/>
    <property type="match status" value="1"/>
</dbReference>
<dbReference type="CDD" id="cd19499">
    <property type="entry name" value="RecA-like_ClpB_Hsp104-like"/>
    <property type="match status" value="1"/>
</dbReference>
<evidence type="ECO:0000259" key="4">
    <source>
        <dbReference type="SMART" id="SM00382"/>
    </source>
</evidence>
<dbReference type="Gene3D" id="1.25.40.20">
    <property type="entry name" value="Ankyrin repeat-containing domain"/>
    <property type="match status" value="1"/>
</dbReference>
<dbReference type="SUPFAM" id="SSF52540">
    <property type="entry name" value="P-loop containing nucleoside triphosphate hydrolases"/>
    <property type="match status" value="1"/>
</dbReference>
<gene>
    <name evidence="5" type="ORF">Ciccas_002953</name>
</gene>
<dbReference type="InterPro" id="IPR003593">
    <property type="entry name" value="AAA+_ATPase"/>
</dbReference>
<keyword evidence="3" id="KW-0040">ANK repeat</keyword>
<dbReference type="InterPro" id="IPR003959">
    <property type="entry name" value="ATPase_AAA_core"/>
</dbReference>
<dbReference type="PROSITE" id="PS50088">
    <property type="entry name" value="ANK_REPEAT"/>
    <property type="match status" value="1"/>
</dbReference>
<dbReference type="InterPro" id="IPR036770">
    <property type="entry name" value="Ankyrin_rpt-contain_sf"/>
</dbReference>
<keyword evidence="2" id="KW-0067">ATP-binding</keyword>
<dbReference type="PROSITE" id="PS50297">
    <property type="entry name" value="ANK_REP_REGION"/>
    <property type="match status" value="1"/>
</dbReference>
<dbReference type="Pfam" id="PF00023">
    <property type="entry name" value="Ank"/>
    <property type="match status" value="1"/>
</dbReference>
<dbReference type="PRINTS" id="PR00300">
    <property type="entry name" value="CLPPROTEASEA"/>
</dbReference>
<dbReference type="Gene3D" id="1.10.8.60">
    <property type="match status" value="1"/>
</dbReference>